<sequence>MVVTCVFFRRTADQHVRLNFNDVGKDVDRRSYERIYDVVHGIPRNPMGRTGIAARGLLGRWGPNHAADPIVTRWKRTPDGTVVEHFGKCVLEFVAIQRRDSLEWALPGGMIEVDETISNILRKEFCEEALCSQNATQEERQLMSERLEQLFTNGIPVYKGYVDDPRNTDNAWIETVAVNFHDDTGRILDDIHLKAGNDACDVQWQEVSGHVKLYASHVLMLKQVADLHAAFY</sequence>
<keyword evidence="3" id="KW-1185">Reference proteome</keyword>
<dbReference type="SUPFAM" id="SSF55811">
    <property type="entry name" value="Nudix"/>
    <property type="match status" value="1"/>
</dbReference>
<name>A0A9W9YTA0_9CNID</name>
<evidence type="ECO:0000313" key="3">
    <source>
        <dbReference type="Proteomes" id="UP001163046"/>
    </source>
</evidence>
<dbReference type="CDD" id="cd03670">
    <property type="entry name" value="NUDIX_ADPRase_Nudt9"/>
    <property type="match status" value="1"/>
</dbReference>
<gene>
    <name evidence="2" type="ORF">OS493_002551</name>
</gene>
<evidence type="ECO:0000313" key="2">
    <source>
        <dbReference type="EMBL" id="KAJ7365830.1"/>
    </source>
</evidence>
<feature type="domain" description="Nudix hydrolase" evidence="1">
    <location>
        <begin position="74"/>
        <end position="227"/>
    </location>
</feature>
<dbReference type="OrthoDB" id="9972248at2759"/>
<dbReference type="Gene3D" id="3.90.79.10">
    <property type="entry name" value="Nucleoside Triphosphate Pyrophosphohydrolase"/>
    <property type="match status" value="1"/>
</dbReference>
<dbReference type="GO" id="GO:0047631">
    <property type="term" value="F:ADP-ribose diphosphatase activity"/>
    <property type="evidence" value="ECO:0007669"/>
    <property type="project" value="InterPro"/>
</dbReference>
<reference evidence="2" key="1">
    <citation type="submission" date="2023-01" db="EMBL/GenBank/DDBJ databases">
        <title>Genome assembly of the deep-sea coral Lophelia pertusa.</title>
        <authorList>
            <person name="Herrera S."/>
            <person name="Cordes E."/>
        </authorList>
    </citation>
    <scope>NUCLEOTIDE SEQUENCE</scope>
    <source>
        <strain evidence="2">USNM1676648</strain>
        <tissue evidence="2">Polyp</tissue>
    </source>
</reference>
<dbReference type="PANTHER" id="PTHR13030:SF13">
    <property type="entry name" value="NUDIX HYDROLASE DOMAIN-CONTAINING PROTEIN"/>
    <property type="match status" value="1"/>
</dbReference>
<dbReference type="PROSITE" id="PS51462">
    <property type="entry name" value="NUDIX"/>
    <property type="match status" value="1"/>
</dbReference>
<evidence type="ECO:0000259" key="1">
    <source>
        <dbReference type="PROSITE" id="PS51462"/>
    </source>
</evidence>
<organism evidence="2 3">
    <name type="scientific">Desmophyllum pertusum</name>
    <dbReference type="NCBI Taxonomy" id="174260"/>
    <lineage>
        <taxon>Eukaryota</taxon>
        <taxon>Metazoa</taxon>
        <taxon>Cnidaria</taxon>
        <taxon>Anthozoa</taxon>
        <taxon>Hexacorallia</taxon>
        <taxon>Scleractinia</taxon>
        <taxon>Caryophylliina</taxon>
        <taxon>Caryophylliidae</taxon>
        <taxon>Desmophyllum</taxon>
    </lineage>
</organism>
<dbReference type="InterPro" id="IPR015797">
    <property type="entry name" value="NUDIX_hydrolase-like_dom_sf"/>
</dbReference>
<dbReference type="InterPro" id="IPR000086">
    <property type="entry name" value="NUDIX_hydrolase_dom"/>
</dbReference>
<dbReference type="PANTHER" id="PTHR13030">
    <property type="entry name" value="NUDIX HYDROLASE"/>
    <property type="match status" value="1"/>
</dbReference>
<dbReference type="Pfam" id="PF25969">
    <property type="entry name" value="NUDT9_N"/>
    <property type="match status" value="1"/>
</dbReference>
<comment type="caution">
    <text evidence="2">The sequence shown here is derived from an EMBL/GenBank/DDBJ whole genome shotgun (WGS) entry which is preliminary data.</text>
</comment>
<proteinExistence type="predicted"/>
<protein>
    <recommendedName>
        <fullName evidence="1">Nudix hydrolase domain-containing protein</fullName>
    </recommendedName>
</protein>
<accession>A0A9W9YTA0</accession>
<dbReference type="EMBL" id="MU827302">
    <property type="protein sequence ID" value="KAJ7365830.1"/>
    <property type="molecule type" value="Genomic_DNA"/>
</dbReference>
<dbReference type="InterPro" id="IPR039989">
    <property type="entry name" value="NUDT9"/>
</dbReference>
<dbReference type="AlphaFoldDB" id="A0A9W9YTA0"/>
<dbReference type="Proteomes" id="UP001163046">
    <property type="component" value="Unassembled WGS sequence"/>
</dbReference>